<dbReference type="Gene3D" id="2.130.10.10">
    <property type="entry name" value="YVTN repeat-like/Quinoprotein amine dehydrogenase"/>
    <property type="match status" value="3"/>
</dbReference>
<reference evidence="5" key="1">
    <citation type="submission" date="2014-12" db="EMBL/GenBank/DDBJ databases">
        <title>Genome Sequence of Valsa Canker Pathogens Uncovers a Specific Adaption of Colonization on Woody Bark.</title>
        <authorList>
            <person name="Yin Z."/>
            <person name="Liu H."/>
            <person name="Gao X."/>
            <person name="Li Z."/>
            <person name="Song N."/>
            <person name="Ke X."/>
            <person name="Dai Q."/>
            <person name="Wu Y."/>
            <person name="Sun Y."/>
            <person name="Xu J.-R."/>
            <person name="Kang Z.K."/>
            <person name="Wang L."/>
            <person name="Huang L."/>
        </authorList>
    </citation>
    <scope>NUCLEOTIDE SEQUENCE [LARGE SCALE GENOMIC DNA]</scope>
    <source>
        <strain evidence="5">03-8</strain>
    </source>
</reference>
<dbReference type="InterPro" id="IPR015943">
    <property type="entry name" value="WD40/YVTN_repeat-like_dom_sf"/>
</dbReference>
<protein>
    <submittedName>
        <fullName evidence="5">Vegetative incompatibility protein HET-E-1</fullName>
    </submittedName>
</protein>
<dbReference type="AlphaFoldDB" id="A0A194W7C4"/>
<dbReference type="InterPro" id="IPR036322">
    <property type="entry name" value="WD40_repeat_dom_sf"/>
</dbReference>
<dbReference type="PROSITE" id="PS00028">
    <property type="entry name" value="ZINC_FINGER_C2H2_1"/>
    <property type="match status" value="1"/>
</dbReference>
<evidence type="ECO:0000259" key="4">
    <source>
        <dbReference type="PROSITE" id="PS00028"/>
    </source>
</evidence>
<evidence type="ECO:0000256" key="2">
    <source>
        <dbReference type="ARBA" id="ARBA00022737"/>
    </source>
</evidence>
<dbReference type="InterPro" id="IPR050505">
    <property type="entry name" value="WDR55/POC1"/>
</dbReference>
<dbReference type="InterPro" id="IPR058925">
    <property type="entry name" value="zf-C2H2_AcuF"/>
</dbReference>
<feature type="repeat" description="WD" evidence="3">
    <location>
        <begin position="679"/>
        <end position="720"/>
    </location>
</feature>
<dbReference type="InterPro" id="IPR020472">
    <property type="entry name" value="WD40_PAC1"/>
</dbReference>
<dbReference type="InterPro" id="IPR013087">
    <property type="entry name" value="Znf_C2H2_type"/>
</dbReference>
<feature type="repeat" description="WD" evidence="3">
    <location>
        <begin position="637"/>
        <end position="678"/>
    </location>
</feature>
<dbReference type="InterPro" id="IPR001680">
    <property type="entry name" value="WD40_rpt"/>
</dbReference>
<dbReference type="PANTHER" id="PTHR44019:SF8">
    <property type="entry name" value="POC1 CENTRIOLAR PROTEIN HOMOLOG"/>
    <property type="match status" value="1"/>
</dbReference>
<dbReference type="SMART" id="SM00320">
    <property type="entry name" value="WD40"/>
    <property type="match status" value="6"/>
</dbReference>
<dbReference type="SUPFAM" id="SSF50978">
    <property type="entry name" value="WD40 repeat-like"/>
    <property type="match status" value="1"/>
</dbReference>
<name>A0A194W7C4_CYTMA</name>
<keyword evidence="1 3" id="KW-0853">WD repeat</keyword>
<dbReference type="PRINTS" id="PR00320">
    <property type="entry name" value="GPROTEINBRPT"/>
</dbReference>
<keyword evidence="2" id="KW-0677">Repeat</keyword>
<dbReference type="EMBL" id="CM003105">
    <property type="protein sequence ID" value="KUI72162.1"/>
    <property type="molecule type" value="Genomic_DNA"/>
</dbReference>
<dbReference type="PROSITE" id="PS50082">
    <property type="entry name" value="WD_REPEATS_2"/>
    <property type="match status" value="6"/>
</dbReference>
<evidence type="ECO:0000313" key="5">
    <source>
        <dbReference type="EMBL" id="KUI72162.1"/>
    </source>
</evidence>
<sequence length="813" mass="90365">MDNQDTATLSGNCQTALRNLVAAVKDPFSPNLVDLRESESLQERFDQWAGNLGALQAPESPLSLEHRLRNISQVRDVILKLLVDLLKSTHDATNIVSGRRENRTAAPIINSETDLAEYGISSSDSDSSYSSSSNDAPLTASTSEIQELISAIKISLENLFRTSIFIRKFAPRDRRQKAAKTATFDNLADIMYVKERYPLLEKRNKGNLAVRLGSANARRRQYFKYCRDHNDRLSKTEAEKDLERAGHQALLPAKLTDHESRQGKSIKSDHMKPSILAETVATELLIENIAQAELSTLLEPKPAPSVMSYATTIVESTDDSLVFPPLPSDAQTTSSFLCPYCLAIVEMKPKEKLQQWRKHVLKDLEPYICTFPGCGLDTYHSQHAWFEHELHVHRSNWVCPKCDTTVDSAEALEGHIGQQHTNDISPKQLPMVVGQARRPLQYIQPSECSFCEDTWASTELEDTTADDRTLVVTVDEFRRHLGHHLQQIALFSLPRLSQGQEAGSNAVVDGVPDRDVLPAGHRWVRDDCGRGWRLIAARRCIFVAFASFQHLLEWQRQSRRVHSVAFSPSRRLASGSDDKIIKVWDPATGRCVQTLEGHSSFVNSVAFSPDSRRLASGSGDTTIKVWDPATGRCVQTLEGHSYSVLSVAFSPDSRRLASGLGDETIKVWDPATGRCIQTLEGHSDYIFSVAFSPDSRRLASGSFDKTIKVWDPATGRCIQTLEGHSNFVNSVAFSPDSRRLASGSGDTTIKVWDPATGRCVQTLEGHSDSVLSVAFSPDSRRLASGSFDKTIKIWDPATGRCVQTPNKPSWLQR</sequence>
<dbReference type="PROSITE" id="PS50294">
    <property type="entry name" value="WD_REPEATS_REGION"/>
    <property type="match status" value="6"/>
</dbReference>
<dbReference type="OrthoDB" id="6133115at2759"/>
<dbReference type="PANTHER" id="PTHR44019">
    <property type="entry name" value="WD REPEAT-CONTAINING PROTEIN 55"/>
    <property type="match status" value="1"/>
</dbReference>
<dbReference type="SMART" id="SM00355">
    <property type="entry name" value="ZnF_C2H2"/>
    <property type="match status" value="2"/>
</dbReference>
<dbReference type="Proteomes" id="UP000078559">
    <property type="component" value="Chromosome 8"/>
</dbReference>
<dbReference type="Pfam" id="PF25173">
    <property type="entry name" value="Beta-prop_WDR3_1st"/>
    <property type="match status" value="1"/>
</dbReference>
<feature type="repeat" description="WD" evidence="3">
    <location>
        <begin position="554"/>
        <end position="594"/>
    </location>
</feature>
<feature type="repeat" description="WD" evidence="3">
    <location>
        <begin position="763"/>
        <end position="804"/>
    </location>
</feature>
<dbReference type="Pfam" id="PF00400">
    <property type="entry name" value="WD40"/>
    <property type="match status" value="2"/>
</dbReference>
<evidence type="ECO:0000256" key="1">
    <source>
        <dbReference type="ARBA" id="ARBA00022574"/>
    </source>
</evidence>
<evidence type="ECO:0000313" key="6">
    <source>
        <dbReference type="Proteomes" id="UP000078559"/>
    </source>
</evidence>
<feature type="repeat" description="WD" evidence="3">
    <location>
        <begin position="721"/>
        <end position="762"/>
    </location>
</feature>
<organism evidence="5 6">
    <name type="scientific">Cytospora mali</name>
    <name type="common">Apple Valsa canker fungus</name>
    <name type="synonym">Valsa mali</name>
    <dbReference type="NCBI Taxonomy" id="578113"/>
    <lineage>
        <taxon>Eukaryota</taxon>
        <taxon>Fungi</taxon>
        <taxon>Dikarya</taxon>
        <taxon>Ascomycota</taxon>
        <taxon>Pezizomycotina</taxon>
        <taxon>Sordariomycetes</taxon>
        <taxon>Sordariomycetidae</taxon>
        <taxon>Diaporthales</taxon>
        <taxon>Cytosporaceae</taxon>
        <taxon>Cytospora</taxon>
    </lineage>
</organism>
<dbReference type="CDD" id="cd00200">
    <property type="entry name" value="WD40"/>
    <property type="match status" value="1"/>
</dbReference>
<keyword evidence="6" id="KW-1185">Reference proteome</keyword>
<accession>A0A194W7C4</accession>
<evidence type="ECO:0000256" key="3">
    <source>
        <dbReference type="PROSITE-ProRule" id="PRU00221"/>
    </source>
</evidence>
<feature type="repeat" description="WD" evidence="3">
    <location>
        <begin position="595"/>
        <end position="636"/>
    </location>
</feature>
<dbReference type="Pfam" id="PF26082">
    <property type="entry name" value="zf-C2H2_AcuF"/>
    <property type="match status" value="1"/>
</dbReference>
<feature type="domain" description="C2H2-type" evidence="4">
    <location>
        <begin position="399"/>
        <end position="420"/>
    </location>
</feature>
<gene>
    <name evidence="5" type="ORF">VM1G_07497</name>
</gene>
<proteinExistence type="predicted"/>
<dbReference type="SMR" id="A0A194W7C4"/>